<dbReference type="EMBL" id="MIKF01000537">
    <property type="protein sequence ID" value="RTE69721.1"/>
    <property type="molecule type" value="Genomic_DNA"/>
</dbReference>
<reference evidence="2 3" key="1">
    <citation type="submission" date="2017-06" db="EMBL/GenBank/DDBJ databases">
        <title>Comparative genomic analysis of Ambrosia Fusariam Clade fungi.</title>
        <authorList>
            <person name="Stajich J.E."/>
            <person name="Carrillo J."/>
            <person name="Kijimoto T."/>
            <person name="Eskalen A."/>
            <person name="O'Donnell K."/>
            <person name="Kasson M."/>
        </authorList>
    </citation>
    <scope>NUCLEOTIDE SEQUENCE [LARGE SCALE GENOMIC DNA]</scope>
    <source>
        <strain evidence="2 3">UCR1854</strain>
    </source>
</reference>
<evidence type="ECO:0000313" key="2">
    <source>
        <dbReference type="EMBL" id="RTE69721.1"/>
    </source>
</evidence>
<name>A0A430L1T8_9HYPO</name>
<evidence type="ECO:0000313" key="3">
    <source>
        <dbReference type="Proteomes" id="UP000287124"/>
    </source>
</evidence>
<dbReference type="Proteomes" id="UP000287124">
    <property type="component" value="Unassembled WGS sequence"/>
</dbReference>
<dbReference type="AlphaFoldDB" id="A0A430L1T8"/>
<comment type="caution">
    <text evidence="2">The sequence shown here is derived from an EMBL/GenBank/DDBJ whole genome shotgun (WGS) entry which is preliminary data.</text>
</comment>
<organism evidence="2 3">
    <name type="scientific">Fusarium euwallaceae</name>
    <dbReference type="NCBI Taxonomy" id="1147111"/>
    <lineage>
        <taxon>Eukaryota</taxon>
        <taxon>Fungi</taxon>
        <taxon>Dikarya</taxon>
        <taxon>Ascomycota</taxon>
        <taxon>Pezizomycotina</taxon>
        <taxon>Sordariomycetes</taxon>
        <taxon>Hypocreomycetidae</taxon>
        <taxon>Hypocreales</taxon>
        <taxon>Nectriaceae</taxon>
        <taxon>Fusarium</taxon>
        <taxon>Fusarium solani species complex</taxon>
    </lineage>
</organism>
<protein>
    <submittedName>
        <fullName evidence="2">Uncharacterized protein</fullName>
    </submittedName>
</protein>
<accession>A0A430L1T8</accession>
<sequence length="169" mass="19020">MGPPSPCWPATHVTMNEDKEELPEVHAHTQPSFEPAQNHRTLAPAKEADSHSVGTKPLEHFDTDSLPTPWKTTCVSRGRCKITRKERLVREEKYYIEFDGPLEVVDVIQRQMGEKGWDLGYQFRQSSNEATVVRCFVSIPSEFGLSLREILKDLKLAVGEDVMGKVGGV</sequence>
<proteinExistence type="predicted"/>
<evidence type="ECO:0000256" key="1">
    <source>
        <dbReference type="SAM" id="MobiDB-lite"/>
    </source>
</evidence>
<keyword evidence="3" id="KW-1185">Reference proteome</keyword>
<gene>
    <name evidence="2" type="ORF">BHE90_015897</name>
</gene>
<feature type="region of interest" description="Disordered" evidence="1">
    <location>
        <begin position="17"/>
        <end position="53"/>
    </location>
</feature>